<comment type="similarity">
    <text evidence="1">Belongs to the TolB family.</text>
</comment>
<keyword evidence="2" id="KW-0472">Membrane</keyword>
<comment type="caution">
    <text evidence="3">The sequence shown here is derived from an EMBL/GenBank/DDBJ whole genome shotgun (WGS) entry which is preliminary data.</text>
</comment>
<evidence type="ECO:0000256" key="1">
    <source>
        <dbReference type="ARBA" id="ARBA00009820"/>
    </source>
</evidence>
<accession>A0ABY2UPM9</accession>
<dbReference type="SUPFAM" id="SSF82171">
    <property type="entry name" value="DPP6 N-terminal domain-like"/>
    <property type="match status" value="1"/>
</dbReference>
<dbReference type="Proteomes" id="UP000306791">
    <property type="component" value="Unassembled WGS sequence"/>
</dbReference>
<dbReference type="PANTHER" id="PTHR36842:SF1">
    <property type="entry name" value="PROTEIN TOLB"/>
    <property type="match status" value="1"/>
</dbReference>
<dbReference type="InterPro" id="IPR011659">
    <property type="entry name" value="WD40"/>
</dbReference>
<evidence type="ECO:0000313" key="4">
    <source>
        <dbReference type="Proteomes" id="UP000306791"/>
    </source>
</evidence>
<dbReference type="InterPro" id="IPR011042">
    <property type="entry name" value="6-blade_b-propeller_TolB-like"/>
</dbReference>
<evidence type="ECO:0000313" key="3">
    <source>
        <dbReference type="EMBL" id="TLM79620.1"/>
    </source>
</evidence>
<keyword evidence="4" id="KW-1185">Reference proteome</keyword>
<dbReference type="PANTHER" id="PTHR36842">
    <property type="entry name" value="PROTEIN TOLB HOMOLOG"/>
    <property type="match status" value="1"/>
</dbReference>
<organism evidence="3 4">
    <name type="scientific">Microbulbifer harenosus</name>
    <dbReference type="NCBI Taxonomy" id="2576840"/>
    <lineage>
        <taxon>Bacteria</taxon>
        <taxon>Pseudomonadati</taxon>
        <taxon>Pseudomonadota</taxon>
        <taxon>Gammaproteobacteria</taxon>
        <taxon>Cellvibrionales</taxon>
        <taxon>Microbulbiferaceae</taxon>
        <taxon>Microbulbifer</taxon>
    </lineage>
</organism>
<keyword evidence="2" id="KW-0812">Transmembrane</keyword>
<evidence type="ECO:0000256" key="2">
    <source>
        <dbReference type="SAM" id="Phobius"/>
    </source>
</evidence>
<dbReference type="EMBL" id="VANI01000002">
    <property type="protein sequence ID" value="TLM79620.1"/>
    <property type="molecule type" value="Genomic_DNA"/>
</dbReference>
<keyword evidence="2" id="KW-1133">Transmembrane helix</keyword>
<gene>
    <name evidence="3" type="ORF">FDY93_01760</name>
</gene>
<proteinExistence type="inferred from homology"/>
<feature type="transmembrane region" description="Helical" evidence="2">
    <location>
        <begin position="12"/>
        <end position="33"/>
    </location>
</feature>
<name>A0ABY2UPM9_9GAMM</name>
<protein>
    <submittedName>
        <fullName evidence="3">Uncharacterized protein</fullName>
    </submittedName>
</protein>
<sequence>MFQKRTDTSQAVSRYLGVTSTFGAGIFTVLLAFSSMAQGDELIFSARVMGPVSNIYGVSADKALRKITENIRWRDIDADVSVQGTVVFSSNRETDQSIDIHRRSESFDLYVTDGRGVITALTDTPQNEMLPRFSPDGTRVAFVRARRQLVLLELASRRERLLYEAGEILDFDWAPDGSAVAMAARDRQRGVILQLHCDADCLAGPLNPQVLKQYPRLQHSDAIQAVDDEVSDFGSVDHLRWSPGGKTLAFIFHPDGQAARSLHLLSLESGESARISDESQQVQSPLSWSQDGDSLLYAALVNYRFYFDETAQKKVYQGAMQIFRSELNGKVQRLTDNTVAARAPVFVGENQIAYLQADQLAARQYALVMRDLDVGSERTVFDAVTPESRLVVRR</sequence>
<dbReference type="Gene3D" id="2.120.10.30">
    <property type="entry name" value="TolB, C-terminal domain"/>
    <property type="match status" value="2"/>
</dbReference>
<dbReference type="Pfam" id="PF07676">
    <property type="entry name" value="PD40"/>
    <property type="match status" value="1"/>
</dbReference>
<reference evidence="3 4" key="1">
    <citation type="submission" date="2019-05" db="EMBL/GenBank/DDBJ databases">
        <title>Microbulbifer harenosus sp. nov., an alginate-degrading bacterium isolated from coastal sand.</title>
        <authorList>
            <person name="Huang H."/>
            <person name="Mo K."/>
            <person name="Bao S."/>
        </authorList>
    </citation>
    <scope>NUCLEOTIDE SEQUENCE [LARGE SCALE GENOMIC DNA]</scope>
    <source>
        <strain evidence="3 4">HB161719</strain>
    </source>
</reference>